<dbReference type="AlphaFoldDB" id="A0AAW3ZQC1"/>
<keyword evidence="1" id="KW-0812">Transmembrane</keyword>
<comment type="caution">
    <text evidence="2">The sequence shown here is derived from an EMBL/GenBank/DDBJ whole genome shotgun (WGS) entry which is preliminary data.</text>
</comment>
<dbReference type="RefSeq" id="WP_169971910.1">
    <property type="nucleotide sequence ID" value="NZ_JADBHR010000011.1"/>
</dbReference>
<evidence type="ECO:0000256" key="1">
    <source>
        <dbReference type="SAM" id="Phobius"/>
    </source>
</evidence>
<evidence type="ECO:0000313" key="2">
    <source>
        <dbReference type="EMBL" id="MBE3607177.1"/>
    </source>
</evidence>
<reference evidence="2 3" key="1">
    <citation type="submission" date="2015-08" db="EMBL/GenBank/DDBJ databases">
        <title>Comparative genomics of the Campylobacter concisus group.</title>
        <authorList>
            <person name="Yee E."/>
            <person name="Chapman M.H."/>
            <person name="Huynh S."/>
            <person name="Bono J.L."/>
            <person name="On S.L."/>
            <person name="St Leger J."/>
            <person name="Foster G."/>
            <person name="Parker C.T."/>
            <person name="Miller W.G."/>
        </authorList>
    </citation>
    <scope>NUCLEOTIDE SEQUENCE [LARGE SCALE GENOMIC DNA]</scope>
    <source>
        <strain evidence="2 3">RM9337</strain>
    </source>
</reference>
<feature type="transmembrane region" description="Helical" evidence="1">
    <location>
        <begin position="12"/>
        <end position="31"/>
    </location>
</feature>
<evidence type="ECO:0000313" key="3">
    <source>
        <dbReference type="Proteomes" id="UP000650616"/>
    </source>
</evidence>
<accession>A0AAW3ZQC1</accession>
<organism evidence="2 3">
    <name type="scientific">Campylobacter californiensis</name>
    <dbReference type="NCBI Taxonomy" id="1032243"/>
    <lineage>
        <taxon>Bacteria</taxon>
        <taxon>Pseudomonadati</taxon>
        <taxon>Campylobacterota</taxon>
        <taxon>Epsilonproteobacteria</taxon>
        <taxon>Campylobacterales</taxon>
        <taxon>Campylobacteraceae</taxon>
        <taxon>Campylobacter</taxon>
    </lineage>
</organism>
<keyword evidence="1" id="KW-1133">Transmembrane helix</keyword>
<sequence length="86" mass="9731">MNRINAQLNADMFLNKAFAVLIGFVLLFAFIDEPYALLYSLIGAPFAALILFPLTIPLSILCSFIFKKLFKGSYKTLTKLFFITRS</sequence>
<proteinExistence type="predicted"/>
<gene>
    <name evidence="2" type="ORF">CCAL9337_00305</name>
</gene>
<keyword evidence="3" id="KW-1185">Reference proteome</keyword>
<protein>
    <submittedName>
        <fullName evidence="2">Uncharacterized protein</fullName>
    </submittedName>
</protein>
<feature type="transmembrane region" description="Helical" evidence="1">
    <location>
        <begin position="37"/>
        <end position="66"/>
    </location>
</feature>
<dbReference type="Proteomes" id="UP000650616">
    <property type="component" value="Unassembled WGS sequence"/>
</dbReference>
<name>A0AAW3ZQC1_9BACT</name>
<dbReference type="EMBL" id="LIWG01000001">
    <property type="protein sequence ID" value="MBE3607177.1"/>
    <property type="molecule type" value="Genomic_DNA"/>
</dbReference>
<keyword evidence="1" id="KW-0472">Membrane</keyword>